<dbReference type="PANTHER" id="PTHR12526:SF510">
    <property type="entry name" value="D-INOSITOL 3-PHOSPHATE GLYCOSYLTRANSFERASE"/>
    <property type="match status" value="1"/>
</dbReference>
<evidence type="ECO:0000313" key="5">
    <source>
        <dbReference type="Proteomes" id="UP000325286"/>
    </source>
</evidence>
<dbReference type="OrthoDB" id="9775208at2"/>
<name>A0A5B9QM85_9BACT</name>
<dbReference type="PANTHER" id="PTHR12526">
    <property type="entry name" value="GLYCOSYLTRANSFERASE"/>
    <property type="match status" value="1"/>
</dbReference>
<dbReference type="KEGG" id="rul:UC8_05720"/>
<dbReference type="Pfam" id="PF13439">
    <property type="entry name" value="Glyco_transf_4"/>
    <property type="match status" value="1"/>
</dbReference>
<feature type="domain" description="Glycosyltransferase subfamily 4-like N-terminal" evidence="3">
    <location>
        <begin position="18"/>
        <end position="187"/>
    </location>
</feature>
<evidence type="ECO:0000313" key="4">
    <source>
        <dbReference type="EMBL" id="QEG38615.1"/>
    </source>
</evidence>
<keyword evidence="1 4" id="KW-0328">Glycosyltransferase</keyword>
<keyword evidence="5" id="KW-1185">Reference proteome</keyword>
<sequence length="394" mass="42908">MSRLPLTVLLMSGSMDGGGSERQTLLLAQHLDRQQFRPILYLRHRQGVLLDQVPADVPIVSFDDAPAVGWPRWPGRVGGHHSRYLRHILQQHQVEVVYDRTFQMTMAVAPAATALGLPRVSTIVSPPAQMLPRLEPRYLAIKRRRLARAYAGAYRVIAVSRAAAQSAAEYYHLPPDKLTTIHNPVDIAATQQRAAAACETAALAQSRQPPQLVCIGRLSEEKGQTILLQAMQRLAAQSPSLPWQLWIVGDGPQRAQLQRQAADSGLDQRVTFTGHLNNPLPLLAAADGLLLPSLFEGLPNVVLEAMCLRIPVVATNRGGTPELVDDGRLASLVPSGDAAAFAAAVADLLSGHNDQAIEQRTTLATAAIRQHYDARQVIPRIAEVLSQAAAQRRR</sequence>
<dbReference type="GO" id="GO:0016757">
    <property type="term" value="F:glycosyltransferase activity"/>
    <property type="evidence" value="ECO:0007669"/>
    <property type="project" value="UniProtKB-KW"/>
</dbReference>
<dbReference type="AlphaFoldDB" id="A0A5B9QM85"/>
<dbReference type="RefSeq" id="WP_148080068.1">
    <property type="nucleotide sequence ID" value="NZ_CP042914.1"/>
</dbReference>
<dbReference type="Pfam" id="PF13692">
    <property type="entry name" value="Glyco_trans_1_4"/>
    <property type="match status" value="1"/>
</dbReference>
<protein>
    <submittedName>
        <fullName evidence="4">GDP-mannose-dependent alpha-(1-6)-phosphatidylinositol monomannoside mannosyltransferase</fullName>
    </submittedName>
</protein>
<evidence type="ECO:0000256" key="1">
    <source>
        <dbReference type="ARBA" id="ARBA00022676"/>
    </source>
</evidence>
<evidence type="ECO:0000259" key="3">
    <source>
        <dbReference type="Pfam" id="PF13439"/>
    </source>
</evidence>
<gene>
    <name evidence="4" type="primary">pimB_1</name>
    <name evidence="4" type="ORF">UC8_05720</name>
</gene>
<dbReference type="EMBL" id="CP042914">
    <property type="protein sequence ID" value="QEG38615.1"/>
    <property type="molecule type" value="Genomic_DNA"/>
</dbReference>
<accession>A0A5B9QM85</accession>
<evidence type="ECO:0000256" key="2">
    <source>
        <dbReference type="ARBA" id="ARBA00022679"/>
    </source>
</evidence>
<dbReference type="SUPFAM" id="SSF53756">
    <property type="entry name" value="UDP-Glycosyltransferase/glycogen phosphorylase"/>
    <property type="match status" value="1"/>
</dbReference>
<proteinExistence type="predicted"/>
<dbReference type="Proteomes" id="UP000325286">
    <property type="component" value="Chromosome"/>
</dbReference>
<dbReference type="CDD" id="cd03811">
    <property type="entry name" value="GT4_GT28_WabH-like"/>
    <property type="match status" value="1"/>
</dbReference>
<dbReference type="InterPro" id="IPR028098">
    <property type="entry name" value="Glyco_trans_4-like_N"/>
</dbReference>
<dbReference type="Gene3D" id="3.40.50.2000">
    <property type="entry name" value="Glycogen Phosphorylase B"/>
    <property type="match status" value="2"/>
</dbReference>
<organism evidence="4 5">
    <name type="scientific">Roseimaritima ulvae</name>
    <dbReference type="NCBI Taxonomy" id="980254"/>
    <lineage>
        <taxon>Bacteria</taxon>
        <taxon>Pseudomonadati</taxon>
        <taxon>Planctomycetota</taxon>
        <taxon>Planctomycetia</taxon>
        <taxon>Pirellulales</taxon>
        <taxon>Pirellulaceae</taxon>
        <taxon>Roseimaritima</taxon>
    </lineage>
</organism>
<keyword evidence="2 4" id="KW-0808">Transferase</keyword>
<reference evidence="4 5" key="1">
    <citation type="submission" date="2019-08" db="EMBL/GenBank/DDBJ databases">
        <title>Deep-cultivation of Planctomycetes and their phenomic and genomic characterization uncovers novel biology.</title>
        <authorList>
            <person name="Wiegand S."/>
            <person name="Jogler M."/>
            <person name="Boedeker C."/>
            <person name="Pinto D."/>
            <person name="Vollmers J."/>
            <person name="Rivas-Marin E."/>
            <person name="Kohn T."/>
            <person name="Peeters S.H."/>
            <person name="Heuer A."/>
            <person name="Rast P."/>
            <person name="Oberbeckmann S."/>
            <person name="Bunk B."/>
            <person name="Jeske O."/>
            <person name="Meyerdierks A."/>
            <person name="Storesund J.E."/>
            <person name="Kallscheuer N."/>
            <person name="Luecker S."/>
            <person name="Lage O.M."/>
            <person name="Pohl T."/>
            <person name="Merkel B.J."/>
            <person name="Hornburger P."/>
            <person name="Mueller R.-W."/>
            <person name="Bruemmer F."/>
            <person name="Labrenz M."/>
            <person name="Spormann A.M."/>
            <person name="Op den Camp H."/>
            <person name="Overmann J."/>
            <person name="Amann R."/>
            <person name="Jetten M.S.M."/>
            <person name="Mascher T."/>
            <person name="Medema M.H."/>
            <person name="Devos D.P."/>
            <person name="Kaster A.-K."/>
            <person name="Ovreas L."/>
            <person name="Rohde M."/>
            <person name="Galperin M.Y."/>
            <person name="Jogler C."/>
        </authorList>
    </citation>
    <scope>NUCLEOTIDE SEQUENCE [LARGE SCALE GENOMIC DNA]</scope>
    <source>
        <strain evidence="4 5">UC8</strain>
    </source>
</reference>